<comment type="caution">
    <text evidence="3">The sequence shown here is derived from an EMBL/GenBank/DDBJ whole genome shotgun (WGS) entry which is preliminary data.</text>
</comment>
<keyword evidence="1" id="KW-0620">Polyamine biosynthesis</keyword>
<feature type="non-terminal residue" evidence="3">
    <location>
        <position position="1"/>
    </location>
</feature>
<feature type="transmembrane region" description="Helical" evidence="2">
    <location>
        <begin position="68"/>
        <end position="89"/>
    </location>
</feature>
<keyword evidence="2" id="KW-0472">Membrane</keyword>
<gene>
    <name evidence="3" type="ORF">ACFSQ0_03035</name>
</gene>
<feature type="transmembrane region" description="Helical" evidence="2">
    <location>
        <begin position="137"/>
        <end position="156"/>
    </location>
</feature>
<evidence type="ECO:0000313" key="4">
    <source>
        <dbReference type="Proteomes" id="UP001597357"/>
    </source>
</evidence>
<keyword evidence="2" id="KW-1133">Transmembrane helix</keyword>
<feature type="transmembrane region" description="Helical" evidence="2">
    <location>
        <begin position="110"/>
        <end position="131"/>
    </location>
</feature>
<organism evidence="3 4">
    <name type="scientific">Mesonia sediminis</name>
    <dbReference type="NCBI Taxonomy" id="1703946"/>
    <lineage>
        <taxon>Bacteria</taxon>
        <taxon>Pseudomonadati</taxon>
        <taxon>Bacteroidota</taxon>
        <taxon>Flavobacteriia</taxon>
        <taxon>Flavobacteriales</taxon>
        <taxon>Flavobacteriaceae</taxon>
        <taxon>Mesonia</taxon>
    </lineage>
</organism>
<keyword evidence="4" id="KW-1185">Reference proteome</keyword>
<dbReference type="Proteomes" id="UP001597357">
    <property type="component" value="Unassembled WGS sequence"/>
</dbReference>
<proteinExistence type="predicted"/>
<dbReference type="RefSeq" id="WP_379043927.1">
    <property type="nucleotide sequence ID" value="NZ_JBHULZ010000014.1"/>
</dbReference>
<dbReference type="SUPFAM" id="SSF53335">
    <property type="entry name" value="S-adenosyl-L-methionine-dependent methyltransferases"/>
    <property type="match status" value="1"/>
</dbReference>
<evidence type="ECO:0000256" key="2">
    <source>
        <dbReference type="SAM" id="Phobius"/>
    </source>
</evidence>
<dbReference type="Gene3D" id="3.40.50.150">
    <property type="entry name" value="Vaccinia Virus protein VP39"/>
    <property type="match status" value="1"/>
</dbReference>
<evidence type="ECO:0000313" key="3">
    <source>
        <dbReference type="EMBL" id="MFD2696953.1"/>
    </source>
</evidence>
<dbReference type="EMBL" id="JBHULZ010000014">
    <property type="protein sequence ID" value="MFD2696953.1"/>
    <property type="molecule type" value="Genomic_DNA"/>
</dbReference>
<accession>A0ABW5SBS0</accession>
<feature type="transmembrane region" description="Helical" evidence="2">
    <location>
        <begin position="37"/>
        <end position="56"/>
    </location>
</feature>
<dbReference type="PANTHER" id="PTHR43317:SF1">
    <property type="entry name" value="THERMOSPERMINE SYNTHASE ACAULIS5"/>
    <property type="match status" value="1"/>
</dbReference>
<sequence length="482" mass="54030">SLYSWASTLSITLLALMTGYYTGGYATTKTKTSTPKAIFLVFLISGLMVMLQPSLGRTVMQETIKLPFFTGIILSQLIFLFPPVFLMGMMSPMIIEQINQTVQRAGKSAGNIYAISTFGGILFTLLFGFLIIPKYGISLPVILLGAFVILFSAVLLLRQKISVPMGLVLALIILAQFRQAYVSYQEYSPIHAKGESLVEYSEGLLGEISISNQNLKSPDGRPFKARMLKVNNVMQNQAVLNYPKASLVYYVNFIRNLVGQLPKKESALIVGLGAGNIYSDMQLYNIDVETVEIDQRIYDYGVKYFKMKPHPEKSHITDGRYFINTAQKQYDIIVLDVIVGENVAKQLVTLESFKKMYELLPDQGTLIIEHGGIQDFSKNKFVPSLHKTLGQAGFEVSMFNPVKAPNNRYGDVLFVATKNKPIDKNNIFVAEDMLLSAGPISQYEVFLNDFDTSVPAELLTDDKNKTDILLRDHYLHIREKRN</sequence>
<keyword evidence="2" id="KW-0812">Transmembrane</keyword>
<protein>
    <submittedName>
        <fullName evidence="3">Fused MFS/spermidine synthase</fullName>
    </submittedName>
</protein>
<feature type="transmembrane region" description="Helical" evidence="2">
    <location>
        <begin position="6"/>
        <end position="25"/>
    </location>
</feature>
<name>A0ABW5SBS0_9FLAO</name>
<dbReference type="Pfam" id="PF01564">
    <property type="entry name" value="Spermine_synth"/>
    <property type="match status" value="1"/>
</dbReference>
<dbReference type="InterPro" id="IPR029063">
    <property type="entry name" value="SAM-dependent_MTases_sf"/>
</dbReference>
<reference evidence="4" key="1">
    <citation type="journal article" date="2019" name="Int. J. Syst. Evol. Microbiol.">
        <title>The Global Catalogue of Microorganisms (GCM) 10K type strain sequencing project: providing services to taxonomists for standard genome sequencing and annotation.</title>
        <authorList>
            <consortium name="The Broad Institute Genomics Platform"/>
            <consortium name="The Broad Institute Genome Sequencing Center for Infectious Disease"/>
            <person name="Wu L."/>
            <person name="Ma J."/>
        </authorList>
    </citation>
    <scope>NUCLEOTIDE SEQUENCE [LARGE SCALE GENOMIC DNA]</scope>
    <source>
        <strain evidence="4">KCTC 42255</strain>
    </source>
</reference>
<evidence type="ECO:0000256" key="1">
    <source>
        <dbReference type="ARBA" id="ARBA00023115"/>
    </source>
</evidence>
<dbReference type="PANTHER" id="PTHR43317">
    <property type="entry name" value="THERMOSPERMINE SYNTHASE ACAULIS5"/>
    <property type="match status" value="1"/>
</dbReference>
<dbReference type="NCBIfam" id="NF037959">
    <property type="entry name" value="MFS_SpdSyn"/>
    <property type="match status" value="1"/>
</dbReference>